<dbReference type="Proteomes" id="UP000054477">
    <property type="component" value="Unassembled WGS sequence"/>
</dbReference>
<keyword evidence="1" id="KW-0812">Transmembrane</keyword>
<evidence type="ECO:0000313" key="3">
    <source>
        <dbReference type="Proteomes" id="UP000054477"/>
    </source>
</evidence>
<reference evidence="3" key="2">
    <citation type="submission" date="2015-01" db="EMBL/GenBank/DDBJ databases">
        <title>Evolutionary Origins and Diversification of the Mycorrhizal Mutualists.</title>
        <authorList>
            <consortium name="DOE Joint Genome Institute"/>
            <consortium name="Mycorrhizal Genomics Consortium"/>
            <person name="Kohler A."/>
            <person name="Kuo A."/>
            <person name="Nagy L.G."/>
            <person name="Floudas D."/>
            <person name="Copeland A."/>
            <person name="Barry K.W."/>
            <person name="Cichocki N."/>
            <person name="Veneault-Fourrey C."/>
            <person name="LaButti K."/>
            <person name="Lindquist E.A."/>
            <person name="Lipzen A."/>
            <person name="Lundell T."/>
            <person name="Morin E."/>
            <person name="Murat C."/>
            <person name="Riley R."/>
            <person name="Ohm R."/>
            <person name="Sun H."/>
            <person name="Tunlid A."/>
            <person name="Henrissat B."/>
            <person name="Grigoriev I.V."/>
            <person name="Hibbett D.S."/>
            <person name="Martin F."/>
        </authorList>
    </citation>
    <scope>NUCLEOTIDE SEQUENCE [LARGE SCALE GENOMIC DNA]</scope>
    <source>
        <strain evidence="3">LaAM-08-1</strain>
    </source>
</reference>
<feature type="transmembrane region" description="Helical" evidence="1">
    <location>
        <begin position="148"/>
        <end position="167"/>
    </location>
</feature>
<sequence length="210" mass="23529">MSAILHCLGLHECLEAFSVSLVYLIYSFIIYVVAPFFLMRLPQPWRTPLALLWTFCQPLCSVGVCLLFPFRGSVTGTTTVVEATMFISYLGSIIFAYRSMGLTGFFPIIGAAFFAVIVYVTCVDPSFRAILRRHGQSRFLAQRSALERLMFLSVAFELIWGRFIAWLRKDGEQAADGNAQDVVSLPLGEAVHEIPPPYSCQQLPVPYDKV</sequence>
<name>A0A0C9WN69_9AGAR</name>
<feature type="transmembrane region" description="Helical" evidence="1">
    <location>
        <begin position="21"/>
        <end position="38"/>
    </location>
</feature>
<keyword evidence="1" id="KW-0472">Membrane</keyword>
<feature type="transmembrane region" description="Helical" evidence="1">
    <location>
        <begin position="80"/>
        <end position="98"/>
    </location>
</feature>
<feature type="transmembrane region" description="Helical" evidence="1">
    <location>
        <begin position="50"/>
        <end position="68"/>
    </location>
</feature>
<feature type="transmembrane region" description="Helical" evidence="1">
    <location>
        <begin position="104"/>
        <end position="127"/>
    </location>
</feature>
<dbReference type="EMBL" id="KN838979">
    <property type="protein sequence ID" value="KIJ91685.1"/>
    <property type="molecule type" value="Genomic_DNA"/>
</dbReference>
<gene>
    <name evidence="2" type="ORF">K443DRAFT_14192</name>
</gene>
<evidence type="ECO:0000256" key="1">
    <source>
        <dbReference type="SAM" id="Phobius"/>
    </source>
</evidence>
<dbReference type="AlphaFoldDB" id="A0A0C9WN69"/>
<evidence type="ECO:0000313" key="2">
    <source>
        <dbReference type="EMBL" id="KIJ91685.1"/>
    </source>
</evidence>
<protein>
    <submittedName>
        <fullName evidence="2">Uncharacterized protein</fullName>
    </submittedName>
</protein>
<organism evidence="2 3">
    <name type="scientific">Laccaria amethystina LaAM-08-1</name>
    <dbReference type="NCBI Taxonomy" id="1095629"/>
    <lineage>
        <taxon>Eukaryota</taxon>
        <taxon>Fungi</taxon>
        <taxon>Dikarya</taxon>
        <taxon>Basidiomycota</taxon>
        <taxon>Agaricomycotina</taxon>
        <taxon>Agaricomycetes</taxon>
        <taxon>Agaricomycetidae</taxon>
        <taxon>Agaricales</taxon>
        <taxon>Agaricineae</taxon>
        <taxon>Hydnangiaceae</taxon>
        <taxon>Laccaria</taxon>
    </lineage>
</organism>
<keyword evidence="1" id="KW-1133">Transmembrane helix</keyword>
<dbReference type="HOGENOM" id="CLU_1305047_0_0_1"/>
<accession>A0A0C9WN69</accession>
<proteinExistence type="predicted"/>
<reference evidence="2 3" key="1">
    <citation type="submission" date="2014-04" db="EMBL/GenBank/DDBJ databases">
        <authorList>
            <consortium name="DOE Joint Genome Institute"/>
            <person name="Kuo A."/>
            <person name="Kohler A."/>
            <person name="Nagy L.G."/>
            <person name="Floudas D."/>
            <person name="Copeland A."/>
            <person name="Barry K.W."/>
            <person name="Cichocki N."/>
            <person name="Veneault-Fourrey C."/>
            <person name="LaButti K."/>
            <person name="Lindquist E.A."/>
            <person name="Lipzen A."/>
            <person name="Lundell T."/>
            <person name="Morin E."/>
            <person name="Murat C."/>
            <person name="Sun H."/>
            <person name="Tunlid A."/>
            <person name="Henrissat B."/>
            <person name="Grigoriev I.V."/>
            <person name="Hibbett D.S."/>
            <person name="Martin F."/>
            <person name="Nordberg H.P."/>
            <person name="Cantor M.N."/>
            <person name="Hua S.X."/>
        </authorList>
    </citation>
    <scope>NUCLEOTIDE SEQUENCE [LARGE SCALE GENOMIC DNA]</scope>
    <source>
        <strain evidence="2 3">LaAM-08-1</strain>
    </source>
</reference>
<keyword evidence="3" id="KW-1185">Reference proteome</keyword>